<feature type="domain" description="Tip attachment protein J central straight fiber" evidence="2">
    <location>
        <begin position="785"/>
        <end position="933"/>
    </location>
</feature>
<dbReference type="EMBL" id="JACCGK010000016">
    <property type="protein sequence ID" value="NYT74260.1"/>
    <property type="molecule type" value="Genomic_DNA"/>
</dbReference>
<evidence type="ECO:0000256" key="1">
    <source>
        <dbReference type="SAM" id="Coils"/>
    </source>
</evidence>
<proteinExistence type="predicted"/>
<keyword evidence="4" id="KW-1185">Reference proteome</keyword>
<dbReference type="RefSeq" id="WP_180094508.1">
    <property type="nucleotide sequence ID" value="NZ_JACCGK010000016.1"/>
</dbReference>
<dbReference type="AlphaFoldDB" id="A0A7Z0N9U9"/>
<dbReference type="Gene3D" id="2.60.120.260">
    <property type="entry name" value="Galactose-binding domain-like"/>
    <property type="match status" value="1"/>
</dbReference>
<accession>A0A7Z0N9U9</accession>
<comment type="caution">
    <text evidence="3">The sequence shown here is derived from an EMBL/GenBank/DDBJ whole genome shotgun (WGS) entry which is preliminary data.</text>
</comment>
<keyword evidence="1" id="KW-0175">Coiled coil</keyword>
<organism evidence="3 4">
    <name type="scientific">Vreelandella sedimenti</name>
    <dbReference type="NCBI Taxonomy" id="2729618"/>
    <lineage>
        <taxon>Bacteria</taxon>
        <taxon>Pseudomonadati</taxon>
        <taxon>Pseudomonadota</taxon>
        <taxon>Gammaproteobacteria</taxon>
        <taxon>Oceanospirillales</taxon>
        <taxon>Halomonadaceae</taxon>
        <taxon>Vreelandella</taxon>
    </lineage>
</organism>
<dbReference type="InterPro" id="IPR053171">
    <property type="entry name" value="Viral_Tip_Attach_Protein"/>
</dbReference>
<evidence type="ECO:0000313" key="3">
    <source>
        <dbReference type="EMBL" id="NYT74260.1"/>
    </source>
</evidence>
<evidence type="ECO:0000259" key="2">
    <source>
        <dbReference type="Pfam" id="PF09327"/>
    </source>
</evidence>
<reference evidence="3 4" key="1">
    <citation type="submission" date="2020-07" db="EMBL/GenBank/DDBJ databases">
        <title>Halomonas sp. QX-2 draft genome sequence.</title>
        <authorList>
            <person name="Qiu X."/>
        </authorList>
    </citation>
    <scope>NUCLEOTIDE SEQUENCE [LARGE SCALE GENOMIC DNA]</scope>
    <source>
        <strain evidence="3 4">QX-2</strain>
    </source>
</reference>
<dbReference type="PANTHER" id="PTHR36251:SF2">
    <property type="entry name" value="GIFSY-2 PROPHAGE HOST SPECIFICITY PROTEIN J, PHAGE LAMBDA"/>
    <property type="match status" value="1"/>
</dbReference>
<dbReference type="Proteomes" id="UP000520876">
    <property type="component" value="Unassembled WGS sequence"/>
</dbReference>
<sequence>MNRRRRTLPPVPPKAPSELRPLIAAMTEILETGEGVRGDPLDRKVTLRDLLDSGIGKLKPGMRPNQDGNLDSGLLPPAPDLSIPPAPSGFDAQGGFYGMINLSWTIPGQQYRNHAYTNIFRSEEDNFSNAEIIGREAGGFYTDYVRDDAVDPDDPTKLKGYYYWITFTSVVDIEGPPNSPNGTYATPLADLGYVIELITGQIDEGVLAQTLQTEIARIGELDTVLNGPESLDGTVANRLAEEREERIAGLDGERAERIESLTFEAQARAQAIQEATDNLTTTITQATEQLQLEDSLLALQQDVMAATYNANAASIYSMAQVRINDNELFATQINQLFGSVGDNEALILNEQQIRIDQFSSLSTQVGILSARLEARPSLASSFEPGSDYNAWYASTGSSLSPETSDVYAGQQAALIASTLPSANPQSDGVRRTISPDTTSEFAGNEIRLSLYAKQPASSASAEFAVAYCIDGVFGEWVHFNATNDYAFYDVVITVPADTEGLDHELVIWGDTSGGGDGVLVDRVLVTFAETDIPEVTAAIEQVQQALADQEQAVASELQAFLSQLDANTASIQNESEARATQYDALASDLETLTVQTQDNTADIVAEREAWSSAVDALAVEVEGLMAAVGDDVALITEESKARAAEDELLAAVQRVISASRGTASATFYSLEEVRIDDNEATALRINGVEVELADAFSAIEQTQSLLASESQSLANQITTVASELGSDLSAVQQTISTEVNRLDGRINSQAQSLIAVQSSLDSDIASVQQSLNTNINRVDGELVSIGALYTAQVQVNGLIGGFGIYNDGTQVDAGFDVDSFFLGRTNANKRRPFIMDNDVVYMNNAMIRNGSIQEGQLGAITIGKFFLNDGSPVTTVGGLIRADAIDADNLSVAEAATFYGFAASSDWPNSGWALNPNGDFGLKSVSTGGRVEQNGDGMSVYDSSSRLRVRIGQL</sequence>
<protein>
    <recommendedName>
        <fullName evidence="2">Tip attachment protein J central straight fiber domain-containing protein</fullName>
    </recommendedName>
</protein>
<dbReference type="Pfam" id="PF09327">
    <property type="entry name" value="Phage_Tail_Tip"/>
    <property type="match status" value="1"/>
</dbReference>
<dbReference type="PANTHER" id="PTHR36251">
    <property type="entry name" value="FELS-1 PROPHAGE HOST SPECIFICITY PROTEIN-RELATED"/>
    <property type="match status" value="1"/>
</dbReference>
<gene>
    <name evidence="3" type="ORF">HZU72_17760</name>
</gene>
<name>A0A7Z0N9U9_9GAMM</name>
<dbReference type="InterPro" id="IPR015406">
    <property type="entry name" value="GpJ_CSF"/>
</dbReference>
<feature type="coiled-coil region" evidence="1">
    <location>
        <begin position="532"/>
        <end position="559"/>
    </location>
</feature>
<evidence type="ECO:0000313" key="4">
    <source>
        <dbReference type="Proteomes" id="UP000520876"/>
    </source>
</evidence>